<evidence type="ECO:0000259" key="2">
    <source>
        <dbReference type="PROSITE" id="PS50011"/>
    </source>
</evidence>
<sequence>MAPNGDIDTSIFDQATKCDSLFEKRLSSLPGDAKERARIIEEQYQRFSRWAGYLGVLAEPQVSLDNRLKSVPDIRDWVLDLLEILETNLKHDLNTDRQAQESHGDQDGKQKLANAASASIFQAALEGIQESINRLHRLGNVIRKSSTAQLASRISKFARKRSDEEAFVARMNFIIVKGLYPSITDSFVNQLAKSISFRRQRFLYEKDRHQTLDTRRQQQPPQTQYNPPAPMIAVPEPTPRLTPMESTPGSQSRSQRMAPTPSPAPNPSATSSIDSPSTIDPVQVQFNLAEQKEKEVATGTRTASSVTYKNIYPRAPEWSNSKKHCQCDWCFKDVTYTRDEKDWERAWKTHFKDDLEPYICISEDCAEQPLYFVSLRKWREHMDDCHSLEWAQEIHKPYVWYCDSNQHAFQQFSTSADLRKHLMEDHKGGYDQEEKETMLTRNVLLKPRGLTECPLCGQDGTIENFQHHTELKSKPKLDEQPGATLKHKPEQKVRLQVPEDHINSDEEEIDVETREVSGLEDTPSRRNQNDEQVRHLKLTNHIALHLKSLAFTSLRYFDDETTSVNSGEAALGAANADLADEYKDDHYFELESELDFPDSSQENVDDDPVAQDESEQESESESQSGSESEPGSESLADLVLGEFVATDFDDRKDQFLPEGRLSVLVTEQSVRHELGMDNADNLDVGLISWILDEAKKVFAITIIIGVKLKRAMKAFHMLRFGDDMLPIEEPGLERSGNGAVSKMFNPHIWGKARKRAFYREQWSMLAPVFRRNQELTSLPAQSILPFTWVNKATSEGHFSRVFEVLLHPSHQVGMTREGNVDPVHLAIKEFRTRAETEEGEMLKEWEAETRALNDIGGLRHPHIVASLATFARGQRRYHMFSWASGGNLRDFWRNKLPSPTLSSETVLQAITQLRGLVDALYALHNFRQDDGASFRHGDLKPENILVFPDDSALGTLKMSDMGLAKFHSNATELRNFATGTRFGTLRYEPPEAVLRGESPRSRLYDIWSFGCITLELLVWLLYGQDGLDKFSISLRSASGEPSPFFEVEEDVDAIRTARIHRSIVALMSYIQDFDPELSQESAARDLLDLIKNRLLIIELRRPGISYTSHTEHIDAPVKIRSNIQTKLRPVSKQYRADAGEIRDALDNILDKVSNRDGYSVTGKSRIQLPPHFNRQRSLAAPTLEIDSQAPVQLSIPIANYETLALAAPKLVIKHGPFFQALTYVSILLYQDGLVTANSLGSNMCTKSHKSFTDSWEFQTDNKFASKALETSGTPELSGNSEGSLCYRCSRLDFCAPGFYIQDEVADLTKRADFCVLCNLLLAALRRVTEKPRPYVRFERINSVIRIDDIPFPPALSLCKDLDFETSAPIQVGDPRLAKTVDESAFGLARVWLRYCDDNHVSCFPKLSYTPKRLLHIGAIKLRLYESDGSMKTPPYAALSHLWGTGPHFITTPANITDLRRGIDLDSFPAALRDAAYVCRALGIEYLWIDSLCIIQGPEGDWFEEATLFDDVFNGAYVVLSATCSTGMHDGFLRDRPSRHYRTLECSPRKGFYVCDFIDDFDRDVSESPLYKRAWTLQERIFARRTIFFTATQLYWQCGQGIRCETMTSMTRPSVSLLGDPNFPQASLKEFKTFGVQLVQSLYRTYSRLALSNPLDRPFAIVGIEQRLARALGHYAAFGVFVDPEVESVFARYLLWHRGHTEIDLIKISIDRPTFAPPSWSWTAYQGGIDYVEVPFGQMSWISKALRFPDAPFQSTSSGSIDTELIVIAQDFALGEEDKVIYDSPSVRQSSASKCVIVGKLIRRQSAATFYALLVQPVGSSQICERIGIAVFRGSLKRFSEVGVELRLR</sequence>
<feature type="compositionally biased region" description="Basic and acidic residues" evidence="1">
    <location>
        <begin position="487"/>
        <end position="504"/>
    </location>
</feature>
<dbReference type="EMBL" id="KZ613494">
    <property type="protein sequence ID" value="PMD18423.1"/>
    <property type="molecule type" value="Genomic_DNA"/>
</dbReference>
<dbReference type="InterPro" id="IPR000719">
    <property type="entry name" value="Prot_kinase_dom"/>
</dbReference>
<feature type="domain" description="Protein kinase" evidence="2">
    <location>
        <begin position="787"/>
        <end position="1113"/>
    </location>
</feature>
<evidence type="ECO:0000256" key="1">
    <source>
        <dbReference type="SAM" id="MobiDB-lite"/>
    </source>
</evidence>
<dbReference type="PANTHER" id="PTHR33112:SF10">
    <property type="entry name" value="TOL"/>
    <property type="match status" value="1"/>
</dbReference>
<feature type="compositionally biased region" description="Basic and acidic residues" evidence="1">
    <location>
        <begin position="470"/>
        <end position="479"/>
    </location>
</feature>
<keyword evidence="4" id="KW-1185">Reference proteome</keyword>
<dbReference type="SUPFAM" id="SSF56112">
    <property type="entry name" value="Protein kinase-like (PK-like)"/>
    <property type="match status" value="1"/>
</dbReference>
<feature type="compositionally biased region" description="Basic and acidic residues" evidence="1">
    <location>
        <begin position="511"/>
        <end position="530"/>
    </location>
</feature>
<gene>
    <name evidence="3" type="ORF">NA56DRAFT_751380</name>
</gene>
<dbReference type="GO" id="GO:0005524">
    <property type="term" value="F:ATP binding"/>
    <property type="evidence" value="ECO:0007669"/>
    <property type="project" value="InterPro"/>
</dbReference>
<dbReference type="PROSITE" id="PS50011">
    <property type="entry name" value="PROTEIN_KINASE_DOM"/>
    <property type="match status" value="1"/>
</dbReference>
<evidence type="ECO:0000313" key="4">
    <source>
        <dbReference type="Proteomes" id="UP000235672"/>
    </source>
</evidence>
<protein>
    <recommendedName>
        <fullName evidence="2">Protein kinase domain-containing protein</fullName>
    </recommendedName>
</protein>
<dbReference type="OrthoDB" id="4062651at2759"/>
<feature type="compositionally biased region" description="Polar residues" evidence="1">
    <location>
        <begin position="244"/>
        <end position="257"/>
    </location>
</feature>
<feature type="region of interest" description="Disordered" evidence="1">
    <location>
        <begin position="208"/>
        <end position="278"/>
    </location>
</feature>
<dbReference type="Pfam" id="PF06985">
    <property type="entry name" value="HET"/>
    <property type="match status" value="1"/>
</dbReference>
<dbReference type="Proteomes" id="UP000235672">
    <property type="component" value="Unassembled WGS sequence"/>
</dbReference>
<feature type="region of interest" description="Disordered" evidence="1">
    <location>
        <begin position="594"/>
        <end position="632"/>
    </location>
</feature>
<reference evidence="3 4" key="1">
    <citation type="submission" date="2016-05" db="EMBL/GenBank/DDBJ databases">
        <title>A degradative enzymes factory behind the ericoid mycorrhizal symbiosis.</title>
        <authorList>
            <consortium name="DOE Joint Genome Institute"/>
            <person name="Martino E."/>
            <person name="Morin E."/>
            <person name="Grelet G."/>
            <person name="Kuo A."/>
            <person name="Kohler A."/>
            <person name="Daghino S."/>
            <person name="Barry K."/>
            <person name="Choi C."/>
            <person name="Cichocki N."/>
            <person name="Clum A."/>
            <person name="Copeland A."/>
            <person name="Hainaut M."/>
            <person name="Haridas S."/>
            <person name="Labutti K."/>
            <person name="Lindquist E."/>
            <person name="Lipzen A."/>
            <person name="Khouja H.-R."/>
            <person name="Murat C."/>
            <person name="Ohm R."/>
            <person name="Olson A."/>
            <person name="Spatafora J."/>
            <person name="Veneault-Fourrey C."/>
            <person name="Henrissat B."/>
            <person name="Grigoriev I."/>
            <person name="Martin F."/>
            <person name="Perotto S."/>
        </authorList>
    </citation>
    <scope>NUCLEOTIDE SEQUENCE [LARGE SCALE GENOMIC DNA]</scope>
    <source>
        <strain evidence="3 4">UAMH 7357</strain>
    </source>
</reference>
<dbReference type="PANTHER" id="PTHR33112">
    <property type="entry name" value="DOMAIN PROTEIN, PUTATIVE-RELATED"/>
    <property type="match status" value="1"/>
</dbReference>
<dbReference type="SMART" id="SM00220">
    <property type="entry name" value="S_TKc"/>
    <property type="match status" value="1"/>
</dbReference>
<accession>A0A2J6PWL6</accession>
<dbReference type="InterPro" id="IPR011009">
    <property type="entry name" value="Kinase-like_dom_sf"/>
</dbReference>
<dbReference type="CDD" id="cd00180">
    <property type="entry name" value="PKc"/>
    <property type="match status" value="1"/>
</dbReference>
<feature type="compositionally biased region" description="Acidic residues" evidence="1">
    <location>
        <begin position="603"/>
        <end position="620"/>
    </location>
</feature>
<proteinExistence type="predicted"/>
<name>A0A2J6PWL6_9HELO</name>
<dbReference type="InterPro" id="IPR010730">
    <property type="entry name" value="HET"/>
</dbReference>
<feature type="compositionally biased region" description="Low complexity" evidence="1">
    <location>
        <begin position="621"/>
        <end position="632"/>
    </location>
</feature>
<dbReference type="PROSITE" id="PS00108">
    <property type="entry name" value="PROTEIN_KINASE_ST"/>
    <property type="match status" value="1"/>
</dbReference>
<evidence type="ECO:0000313" key="3">
    <source>
        <dbReference type="EMBL" id="PMD18423.1"/>
    </source>
</evidence>
<feature type="region of interest" description="Disordered" evidence="1">
    <location>
        <begin position="470"/>
        <end position="530"/>
    </location>
</feature>
<dbReference type="GO" id="GO:0004672">
    <property type="term" value="F:protein kinase activity"/>
    <property type="evidence" value="ECO:0007669"/>
    <property type="project" value="InterPro"/>
</dbReference>
<dbReference type="STRING" id="1745343.A0A2J6PWL6"/>
<dbReference type="InterPro" id="IPR008271">
    <property type="entry name" value="Ser/Thr_kinase_AS"/>
</dbReference>
<feature type="compositionally biased region" description="Low complexity" evidence="1">
    <location>
        <begin position="217"/>
        <end position="226"/>
    </location>
</feature>
<dbReference type="Gene3D" id="1.10.510.10">
    <property type="entry name" value="Transferase(Phosphotransferase) domain 1"/>
    <property type="match status" value="1"/>
</dbReference>
<organism evidence="3 4">
    <name type="scientific">Hyaloscypha hepaticicola</name>
    <dbReference type="NCBI Taxonomy" id="2082293"/>
    <lineage>
        <taxon>Eukaryota</taxon>
        <taxon>Fungi</taxon>
        <taxon>Dikarya</taxon>
        <taxon>Ascomycota</taxon>
        <taxon>Pezizomycotina</taxon>
        <taxon>Leotiomycetes</taxon>
        <taxon>Helotiales</taxon>
        <taxon>Hyaloscyphaceae</taxon>
        <taxon>Hyaloscypha</taxon>
    </lineage>
</organism>
<dbReference type="Pfam" id="PF00069">
    <property type="entry name" value="Pkinase"/>
    <property type="match status" value="1"/>
</dbReference>